<keyword evidence="4" id="KW-1003">Cell membrane</keyword>
<reference evidence="11 12" key="1">
    <citation type="submission" date="2007-10" db="EMBL/GenBank/DDBJ databases">
        <title>Complete sequence of Shewanella pealeana ATCC 700345.</title>
        <authorList>
            <consortium name="US DOE Joint Genome Institute"/>
            <person name="Copeland A."/>
            <person name="Lucas S."/>
            <person name="Lapidus A."/>
            <person name="Barry K."/>
            <person name="Glavina del Rio T."/>
            <person name="Dalin E."/>
            <person name="Tice H."/>
            <person name="Pitluck S."/>
            <person name="Chertkov O."/>
            <person name="Brettin T."/>
            <person name="Bruce D."/>
            <person name="Detter J.C."/>
            <person name="Han C."/>
            <person name="Schmutz J."/>
            <person name="Larimer F."/>
            <person name="Land M."/>
            <person name="Hauser L."/>
            <person name="Kyrpides N."/>
            <person name="Kim E."/>
            <person name="Zhao J.-S.Z."/>
            <person name="Manno D."/>
            <person name="Hawari J."/>
            <person name="Richardson P."/>
        </authorList>
    </citation>
    <scope>NUCLEOTIDE SEQUENCE [LARGE SCALE GENOMIC DNA]</scope>
    <source>
        <strain evidence="12">ATCC 700345 / ANG-SQ1</strain>
    </source>
</reference>
<dbReference type="Proteomes" id="UP000002608">
    <property type="component" value="Chromosome"/>
</dbReference>
<evidence type="ECO:0000256" key="9">
    <source>
        <dbReference type="ARBA" id="ARBA00023136"/>
    </source>
</evidence>
<dbReference type="GO" id="GO:0006935">
    <property type="term" value="P:chemotaxis"/>
    <property type="evidence" value="ECO:0007669"/>
    <property type="project" value="UniProtKB-KW"/>
</dbReference>
<dbReference type="PANTHER" id="PTHR35091">
    <property type="entry name" value="FLAGELLAR PROTEIN FLIL"/>
    <property type="match status" value="1"/>
</dbReference>
<dbReference type="GO" id="GO:0071978">
    <property type="term" value="P:bacterial-type flagellum-dependent swarming motility"/>
    <property type="evidence" value="ECO:0007669"/>
    <property type="project" value="TreeGrafter"/>
</dbReference>
<dbReference type="AlphaFoldDB" id="A8GYK0"/>
<keyword evidence="11" id="KW-0969">Cilium</keyword>
<proteinExistence type="inferred from homology"/>
<dbReference type="GO" id="GO:0005886">
    <property type="term" value="C:plasma membrane"/>
    <property type="evidence" value="ECO:0007669"/>
    <property type="project" value="UniProtKB-SubCell"/>
</dbReference>
<keyword evidence="8" id="KW-1133">Transmembrane helix</keyword>
<keyword evidence="12" id="KW-1185">Reference proteome</keyword>
<keyword evidence="11" id="KW-0966">Cell projection</keyword>
<evidence type="ECO:0000313" key="11">
    <source>
        <dbReference type="EMBL" id="ABV85387.1"/>
    </source>
</evidence>
<evidence type="ECO:0000256" key="8">
    <source>
        <dbReference type="ARBA" id="ARBA00022989"/>
    </source>
</evidence>
<accession>A8GYK0</accession>
<dbReference type="KEGG" id="spl:Spea_0058"/>
<dbReference type="GO" id="GO:0009425">
    <property type="term" value="C:bacterial-type flagellum basal body"/>
    <property type="evidence" value="ECO:0007669"/>
    <property type="project" value="InterPro"/>
</dbReference>
<evidence type="ECO:0000256" key="6">
    <source>
        <dbReference type="ARBA" id="ARBA00022692"/>
    </source>
</evidence>
<organism evidence="11 12">
    <name type="scientific">Shewanella pealeana (strain ATCC 700345 / ANG-SQ1)</name>
    <dbReference type="NCBI Taxonomy" id="398579"/>
    <lineage>
        <taxon>Bacteria</taxon>
        <taxon>Pseudomonadati</taxon>
        <taxon>Pseudomonadota</taxon>
        <taxon>Gammaproteobacteria</taxon>
        <taxon>Alteromonadales</taxon>
        <taxon>Shewanellaceae</taxon>
        <taxon>Shewanella</taxon>
    </lineage>
</organism>
<keyword evidence="9 10" id="KW-0472">Membrane</keyword>
<dbReference type="RefSeq" id="WP_012153333.1">
    <property type="nucleotide sequence ID" value="NC_009901.1"/>
</dbReference>
<dbReference type="EMBL" id="CP000851">
    <property type="protein sequence ID" value="ABV85387.1"/>
    <property type="molecule type" value="Genomic_DNA"/>
</dbReference>
<keyword evidence="11" id="KW-0282">Flagellum</keyword>
<dbReference type="HOGENOM" id="CLU_099018_7_0_6"/>
<evidence type="ECO:0000256" key="1">
    <source>
        <dbReference type="ARBA" id="ARBA00002254"/>
    </source>
</evidence>
<keyword evidence="6" id="KW-0812">Transmembrane</keyword>
<dbReference type="PANTHER" id="PTHR35091:SF2">
    <property type="entry name" value="FLAGELLAR PROTEIN FLIL"/>
    <property type="match status" value="1"/>
</dbReference>
<keyword evidence="7 10" id="KW-0283">Flagellar rotation</keyword>
<comment type="similarity">
    <text evidence="3 10">Belongs to the FliL family.</text>
</comment>
<dbReference type="OrthoDB" id="5815057at2"/>
<name>A8GYK0_SHEPA</name>
<keyword evidence="5 10" id="KW-0145">Chemotaxis</keyword>
<sequence>MASMNKQGKRLALVLLFLTWTGATFWVGWQSPTLIGEPFGPQEPEIEAAKFYPLDKFVISIQGDEYSHYLLLELAIKTRSKDAKFTLTQADSVIKNSLMKMFSTKHFNELNDTKRFEPLQKEAHSILSAVLAQNDFNIELEEVLFTRMIIQ</sequence>
<evidence type="ECO:0000256" key="2">
    <source>
        <dbReference type="ARBA" id="ARBA00004162"/>
    </source>
</evidence>
<evidence type="ECO:0000256" key="5">
    <source>
        <dbReference type="ARBA" id="ARBA00022500"/>
    </source>
</evidence>
<evidence type="ECO:0000256" key="7">
    <source>
        <dbReference type="ARBA" id="ARBA00022779"/>
    </source>
</evidence>
<protein>
    <recommendedName>
        <fullName evidence="10">Flagellar protein FliL</fullName>
    </recommendedName>
</protein>
<dbReference type="InterPro" id="IPR005503">
    <property type="entry name" value="FliL"/>
</dbReference>
<gene>
    <name evidence="11" type="ordered locus">Spea_0058</name>
</gene>
<dbReference type="Pfam" id="PF03748">
    <property type="entry name" value="FliL"/>
    <property type="match status" value="1"/>
</dbReference>
<evidence type="ECO:0000313" key="12">
    <source>
        <dbReference type="Proteomes" id="UP000002608"/>
    </source>
</evidence>
<dbReference type="eggNOG" id="COG1580">
    <property type="taxonomic scope" value="Bacteria"/>
</dbReference>
<comment type="function">
    <text evidence="1 10">Controls the rotational direction of flagella during chemotaxis.</text>
</comment>
<evidence type="ECO:0000256" key="4">
    <source>
        <dbReference type="ARBA" id="ARBA00022475"/>
    </source>
</evidence>
<dbReference type="STRING" id="398579.Spea_0058"/>
<comment type="subcellular location">
    <subcellularLocation>
        <location evidence="10">Cell inner membrane</location>
    </subcellularLocation>
    <subcellularLocation>
        <location evidence="2">Cell membrane</location>
        <topology evidence="2">Single-pass membrane protein</topology>
    </subcellularLocation>
</comment>
<evidence type="ECO:0000256" key="10">
    <source>
        <dbReference type="RuleBase" id="RU364125"/>
    </source>
</evidence>
<evidence type="ECO:0000256" key="3">
    <source>
        <dbReference type="ARBA" id="ARBA00008281"/>
    </source>
</evidence>
<keyword evidence="10" id="KW-0997">Cell inner membrane</keyword>